<evidence type="ECO:0000313" key="2">
    <source>
        <dbReference type="Proteomes" id="UP000501747"/>
    </source>
</evidence>
<dbReference type="KEGG" id="vhy:G7082_06135"/>
<organism evidence="1 2">
    <name type="scientific">Vagococcus hydrophili</name>
    <dbReference type="NCBI Taxonomy" id="2714947"/>
    <lineage>
        <taxon>Bacteria</taxon>
        <taxon>Bacillati</taxon>
        <taxon>Bacillota</taxon>
        <taxon>Bacilli</taxon>
        <taxon>Lactobacillales</taxon>
        <taxon>Enterococcaceae</taxon>
        <taxon>Vagococcus</taxon>
    </lineage>
</organism>
<accession>A0A6G8AT68</accession>
<reference evidence="1 2" key="1">
    <citation type="submission" date="2020-03" db="EMBL/GenBank/DDBJ databases">
        <title>Vagococcus sp. nov., isolated from beetles.</title>
        <authorList>
            <person name="Hyun D.-W."/>
            <person name="Bae J.-W."/>
        </authorList>
    </citation>
    <scope>NUCLEOTIDE SEQUENCE [LARGE SCALE GENOMIC DNA]</scope>
    <source>
        <strain evidence="1 2">HDW17B</strain>
    </source>
</reference>
<dbReference type="InterPro" id="IPR025009">
    <property type="entry name" value="DUF3977"/>
</dbReference>
<evidence type="ECO:0000313" key="1">
    <source>
        <dbReference type="EMBL" id="QIL48123.1"/>
    </source>
</evidence>
<sequence>MAKETTFVEIGLDFDQHKWGLGVSTEIETVDHETRKKGFSKIEVREVYLRIWLFKKVLILSSKEGIKVSKKKRSNFKVLLGFSDK</sequence>
<name>A0A6G8AT68_9ENTE</name>
<protein>
    <submittedName>
        <fullName evidence="1">DUF3977 family protein</fullName>
    </submittedName>
</protein>
<dbReference type="AlphaFoldDB" id="A0A6G8AT68"/>
<proteinExistence type="predicted"/>
<dbReference type="Proteomes" id="UP000501747">
    <property type="component" value="Chromosome"/>
</dbReference>
<gene>
    <name evidence="1" type="ORF">G7082_06135</name>
</gene>
<dbReference type="RefSeq" id="WP_166034271.1">
    <property type="nucleotide sequence ID" value="NZ_CP049887.1"/>
</dbReference>
<dbReference type="Pfam" id="PF13122">
    <property type="entry name" value="DUF3977"/>
    <property type="match status" value="1"/>
</dbReference>
<keyword evidence="2" id="KW-1185">Reference proteome</keyword>
<dbReference type="EMBL" id="CP049887">
    <property type="protein sequence ID" value="QIL48123.1"/>
    <property type="molecule type" value="Genomic_DNA"/>
</dbReference>